<protein>
    <recommendedName>
        <fullName evidence="9">Small nuclear ribonucleoprotein E</fullName>
        <shortName evidence="9">snRNP-E</shortName>
    </recommendedName>
    <alternativeName>
        <fullName evidence="9">Sm protein E</fullName>
    </alternativeName>
</protein>
<reference evidence="12 13" key="1">
    <citation type="journal article" date="2019" name="PLoS Genet.">
        <title>Convergent evolution of linked mating-type loci in basidiomycete fungi.</title>
        <authorList>
            <person name="Sun S."/>
            <person name="Coelho M.A."/>
            <person name="Heitman J."/>
            <person name="Nowrousian M."/>
        </authorList>
    </citation>
    <scope>NUCLEOTIDE SEQUENCE [LARGE SCALE GENOMIC DNA]</scope>
    <source>
        <strain evidence="12 13">CBS 4282</strain>
    </source>
</reference>
<keyword evidence="6 9" id="KW-0508">mRNA splicing</keyword>
<sequence>MGGRKVMVQPINILFSFLQKHQRVSIWLFDNTEFRIDAYIIGFDEFMNVVLDEAVEVYDCSAKPGKEVKPPRDLGEWTGDRWCFTSCAMRSAFPRAPCASLNSANTFPRTHPPQGRQHHPRPARPGMRHEWLYGRRSE</sequence>
<dbReference type="Proteomes" id="UP000473826">
    <property type="component" value="Unassembled WGS sequence"/>
</dbReference>
<dbReference type="GO" id="GO:0046540">
    <property type="term" value="C:U4/U6 x U5 tri-snRNP complex"/>
    <property type="evidence" value="ECO:0007669"/>
    <property type="project" value="UniProtKB-UniRule"/>
</dbReference>
<comment type="function">
    <text evidence="9">Involved in pre-mRNA splicing. Binds and is required for the stability of snRNA U1, U2, U4 and U5 which contain a highly conserved structural motif called the Sm binding site. Involved in cap modification.</text>
</comment>
<keyword evidence="3 9" id="KW-0507">mRNA processing</keyword>
<dbReference type="GO" id="GO:0005685">
    <property type="term" value="C:U1 snRNP"/>
    <property type="evidence" value="ECO:0007669"/>
    <property type="project" value="UniProtKB-UniRule"/>
</dbReference>
<feature type="region of interest" description="Disordered" evidence="10">
    <location>
        <begin position="104"/>
        <end position="138"/>
    </location>
</feature>
<comment type="similarity">
    <text evidence="2 9">Belongs to the snRNP Sm proteins family.</text>
</comment>
<evidence type="ECO:0000256" key="7">
    <source>
        <dbReference type="ARBA" id="ARBA00023242"/>
    </source>
</evidence>
<feature type="compositionally biased region" description="Basic and acidic residues" evidence="10">
    <location>
        <begin position="127"/>
        <end position="138"/>
    </location>
</feature>
<dbReference type="CDD" id="cd01718">
    <property type="entry name" value="Sm_E"/>
    <property type="match status" value="1"/>
</dbReference>
<evidence type="ECO:0000256" key="4">
    <source>
        <dbReference type="ARBA" id="ARBA00022728"/>
    </source>
</evidence>
<dbReference type="Pfam" id="PF01423">
    <property type="entry name" value="LSM"/>
    <property type="match status" value="1"/>
</dbReference>
<keyword evidence="8 9" id="KW-0687">Ribonucleoprotein</keyword>
<evidence type="ECO:0000256" key="6">
    <source>
        <dbReference type="ARBA" id="ARBA00023187"/>
    </source>
</evidence>
<gene>
    <name evidence="12" type="ORF">VHUM_00646</name>
</gene>
<evidence type="ECO:0000256" key="5">
    <source>
        <dbReference type="ARBA" id="ARBA00022884"/>
    </source>
</evidence>
<comment type="caution">
    <text evidence="12">The sequence shown here is derived from an EMBL/GenBank/DDBJ whole genome shotgun (WGS) entry which is preliminary data.</text>
</comment>
<dbReference type="GO" id="GO:0005682">
    <property type="term" value="C:U5 snRNP"/>
    <property type="evidence" value="ECO:0007669"/>
    <property type="project" value="UniProtKB-UniRule"/>
</dbReference>
<accession>A0A7D8V3L2</accession>
<dbReference type="Gene3D" id="2.30.30.100">
    <property type="match status" value="1"/>
</dbReference>
<evidence type="ECO:0000256" key="2">
    <source>
        <dbReference type="ARBA" id="ARBA00006850"/>
    </source>
</evidence>
<evidence type="ECO:0000256" key="9">
    <source>
        <dbReference type="RuleBase" id="RU365053"/>
    </source>
</evidence>
<keyword evidence="7 9" id="KW-0539">Nucleus</keyword>
<dbReference type="InterPro" id="IPR001163">
    <property type="entry name" value="Sm_dom_euk/arc"/>
</dbReference>
<comment type="subcellular location">
    <subcellularLocation>
        <location evidence="1 9">Nucleus</location>
    </subcellularLocation>
</comment>
<dbReference type="GO" id="GO:0005681">
    <property type="term" value="C:spliceosomal complex"/>
    <property type="evidence" value="ECO:0007669"/>
    <property type="project" value="UniProtKB-KW"/>
</dbReference>
<dbReference type="GO" id="GO:0003723">
    <property type="term" value="F:RNA binding"/>
    <property type="evidence" value="ECO:0007669"/>
    <property type="project" value="UniProtKB-KW"/>
</dbReference>
<evidence type="ECO:0000313" key="13">
    <source>
        <dbReference type="Proteomes" id="UP000473826"/>
    </source>
</evidence>
<keyword evidence="5 9" id="KW-0694">RNA-binding</keyword>
<dbReference type="GO" id="GO:0000387">
    <property type="term" value="P:spliceosomal snRNP assembly"/>
    <property type="evidence" value="ECO:0007669"/>
    <property type="project" value="UniProtKB-UniRule"/>
</dbReference>
<proteinExistence type="inferred from homology"/>
<dbReference type="InterPro" id="IPR010920">
    <property type="entry name" value="LSM_dom_sf"/>
</dbReference>
<dbReference type="GO" id="GO:0005687">
    <property type="term" value="C:U4 snRNP"/>
    <property type="evidence" value="ECO:0007669"/>
    <property type="project" value="UniProtKB-UniRule"/>
</dbReference>
<evidence type="ECO:0000256" key="8">
    <source>
        <dbReference type="ARBA" id="ARBA00023274"/>
    </source>
</evidence>
<dbReference type="AlphaFoldDB" id="A0A7D8V3L2"/>
<evidence type="ECO:0000259" key="11">
    <source>
        <dbReference type="Pfam" id="PF01423"/>
    </source>
</evidence>
<evidence type="ECO:0000256" key="10">
    <source>
        <dbReference type="SAM" id="MobiDB-lite"/>
    </source>
</evidence>
<dbReference type="OrthoDB" id="429711at2759"/>
<dbReference type="PANTHER" id="PTHR11193">
    <property type="entry name" value="SMALL NUCLEAR RIBONUCLEOPROTEIN E"/>
    <property type="match status" value="1"/>
</dbReference>
<dbReference type="SUPFAM" id="SSF50182">
    <property type="entry name" value="Sm-like ribonucleoproteins"/>
    <property type="match status" value="1"/>
</dbReference>
<name>A0A7D8V3L2_VANHU</name>
<dbReference type="GO" id="GO:0005686">
    <property type="term" value="C:U2 snRNP"/>
    <property type="evidence" value="ECO:0007669"/>
    <property type="project" value="UniProtKB-UniRule"/>
</dbReference>
<dbReference type="InterPro" id="IPR027078">
    <property type="entry name" value="snRNP-E"/>
</dbReference>
<evidence type="ECO:0000313" key="12">
    <source>
        <dbReference type="EMBL" id="TXT13279.1"/>
    </source>
</evidence>
<evidence type="ECO:0000256" key="1">
    <source>
        <dbReference type="ARBA" id="ARBA00004123"/>
    </source>
</evidence>
<feature type="domain" description="Sm" evidence="11">
    <location>
        <begin position="17"/>
        <end position="58"/>
    </location>
</feature>
<dbReference type="EMBL" id="QKWK01000002">
    <property type="protein sequence ID" value="TXT13279.1"/>
    <property type="molecule type" value="Genomic_DNA"/>
</dbReference>
<keyword evidence="4 9" id="KW-0747">Spliceosome</keyword>
<organism evidence="12 13">
    <name type="scientific">Vanrija humicola</name>
    <name type="common">Yeast</name>
    <name type="synonym">Cryptococcus humicola</name>
    <dbReference type="NCBI Taxonomy" id="5417"/>
    <lineage>
        <taxon>Eukaryota</taxon>
        <taxon>Fungi</taxon>
        <taxon>Dikarya</taxon>
        <taxon>Basidiomycota</taxon>
        <taxon>Agaricomycotina</taxon>
        <taxon>Tremellomycetes</taxon>
        <taxon>Trichosporonales</taxon>
        <taxon>Trichosporonaceae</taxon>
        <taxon>Vanrija</taxon>
    </lineage>
</organism>
<evidence type="ECO:0000256" key="3">
    <source>
        <dbReference type="ARBA" id="ARBA00022664"/>
    </source>
</evidence>
<keyword evidence="13" id="KW-1185">Reference proteome</keyword>